<dbReference type="Proteomes" id="UP000679575">
    <property type="component" value="Chromosome"/>
</dbReference>
<feature type="chain" id="PRO_5045777020" description="Zinc resistance-associated protein" evidence="1">
    <location>
        <begin position="23"/>
        <end position="134"/>
    </location>
</feature>
<feature type="signal peptide" evidence="1">
    <location>
        <begin position="1"/>
        <end position="22"/>
    </location>
</feature>
<name>A0ABX7YT09_9GAMM</name>
<protein>
    <recommendedName>
        <fullName evidence="4">Zinc resistance-associated protein</fullName>
    </recommendedName>
</protein>
<evidence type="ECO:0000256" key="1">
    <source>
        <dbReference type="SAM" id="SignalP"/>
    </source>
</evidence>
<sequence length="134" mass="14529">MKTLFSAALIVTALTVSAGAYAHWGNMGDGNMGYGNGMMNGNYQTMQGMHRDPQAMQQRHQMMRNNPQARQQWMQQMQANGGRGQHFAMHGNHRRGEGFAMRGSCGGNPGVMGKGMGWHAQPDKAPAPAPKAAK</sequence>
<dbReference type="EMBL" id="CP073587">
    <property type="protein sequence ID" value="QUN05789.1"/>
    <property type="molecule type" value="Genomic_DNA"/>
</dbReference>
<evidence type="ECO:0000313" key="3">
    <source>
        <dbReference type="Proteomes" id="UP000679575"/>
    </source>
</evidence>
<organism evidence="2 3">
    <name type="scientific">Shewanella yunxiaonensis</name>
    <dbReference type="NCBI Taxonomy" id="2829809"/>
    <lineage>
        <taxon>Bacteria</taxon>
        <taxon>Pseudomonadati</taxon>
        <taxon>Pseudomonadota</taxon>
        <taxon>Gammaproteobacteria</taxon>
        <taxon>Alteromonadales</taxon>
        <taxon>Shewanellaceae</taxon>
        <taxon>Shewanella</taxon>
    </lineage>
</organism>
<accession>A0ABX7YT09</accession>
<keyword evidence="3" id="KW-1185">Reference proteome</keyword>
<proteinExistence type="predicted"/>
<keyword evidence="1" id="KW-0732">Signal</keyword>
<evidence type="ECO:0008006" key="4">
    <source>
        <dbReference type="Google" id="ProtNLM"/>
    </source>
</evidence>
<evidence type="ECO:0000313" key="2">
    <source>
        <dbReference type="EMBL" id="QUN05789.1"/>
    </source>
</evidence>
<gene>
    <name evidence="2" type="ORF">KDN34_16695</name>
</gene>
<dbReference type="RefSeq" id="WP_212594815.1">
    <property type="nucleotide sequence ID" value="NZ_CP073587.1"/>
</dbReference>
<reference evidence="2 3" key="1">
    <citation type="submission" date="2021-04" db="EMBL/GenBank/DDBJ databases">
        <title>Novel species identification of genus Shewanella.</title>
        <authorList>
            <person name="Liu G."/>
        </authorList>
    </citation>
    <scope>NUCLEOTIDE SEQUENCE [LARGE SCALE GENOMIC DNA]</scope>
    <source>
        <strain evidence="2 3">FJAT-54481</strain>
    </source>
</reference>